<reference evidence="1 2" key="2">
    <citation type="journal article" date="2014" name="Proc. Natl. Acad. Sci. U.S.A.">
        <title>Trajectory and genomic determinants of fungal-pathogen speciation and host adaptation.</title>
        <authorList>
            <person name="Hu X."/>
            <person name="Xiao G."/>
            <person name="Zheng P."/>
            <person name="Shang Y."/>
            <person name="Su Y."/>
            <person name="Zhang X."/>
            <person name="Liu X."/>
            <person name="Zhan S."/>
            <person name="St Leger R.J."/>
            <person name="Wang C."/>
        </authorList>
    </citation>
    <scope>GENOME REANNOTATION</scope>
    <source>
        <strain evidence="2">ARSEF 23 / ATCC MYA-3075</strain>
    </source>
</reference>
<keyword evidence="2" id="KW-1185">Reference proteome</keyword>
<comment type="caution">
    <text evidence="1">The sequence shown here is derived from an EMBL/GenBank/DDBJ whole genome shotgun (WGS) entry which is preliminary data.</text>
</comment>
<dbReference type="RefSeq" id="XP_011410733.1">
    <property type="nucleotide sequence ID" value="XM_011412431.1"/>
</dbReference>
<dbReference type="Proteomes" id="UP000002498">
    <property type="component" value="Unassembled WGS sequence"/>
</dbReference>
<accession>A0A0B2XIL3</accession>
<proteinExistence type="predicted"/>
<name>A0A0B2XIL3_METRA</name>
<dbReference type="GeneID" id="19264997"/>
<dbReference type="HOGENOM" id="CLU_1428318_0_0_1"/>
<organism evidence="1 2">
    <name type="scientific">Metarhizium robertsii (strain ARSEF 23 / ATCC MYA-3075)</name>
    <name type="common">Metarhizium anisopliae (strain ARSEF 23)</name>
    <dbReference type="NCBI Taxonomy" id="655844"/>
    <lineage>
        <taxon>Eukaryota</taxon>
        <taxon>Fungi</taxon>
        <taxon>Dikarya</taxon>
        <taxon>Ascomycota</taxon>
        <taxon>Pezizomycotina</taxon>
        <taxon>Sordariomycetes</taxon>
        <taxon>Hypocreomycetidae</taxon>
        <taxon>Hypocreales</taxon>
        <taxon>Clavicipitaceae</taxon>
        <taxon>Metarhizium</taxon>
    </lineage>
</organism>
<reference evidence="1 2" key="1">
    <citation type="journal article" date="2011" name="PLoS Genet.">
        <title>Genome sequencing and comparative transcriptomics of the model entomopathogenic fungi Metarhizium anisopliae and M. acridum.</title>
        <authorList>
            <person name="Gao Q."/>
            <person name="Jin K."/>
            <person name="Ying S.H."/>
            <person name="Zhang Y."/>
            <person name="Xiao G."/>
            <person name="Shang Y."/>
            <person name="Duan Z."/>
            <person name="Hu X."/>
            <person name="Xie X.Q."/>
            <person name="Zhou G."/>
            <person name="Peng G."/>
            <person name="Luo Z."/>
            <person name="Huang W."/>
            <person name="Wang B."/>
            <person name="Fang W."/>
            <person name="Wang S."/>
            <person name="Zhong Y."/>
            <person name="Ma L.J."/>
            <person name="St Leger R.J."/>
            <person name="Zhao G.P."/>
            <person name="Pei Y."/>
            <person name="Feng M.G."/>
            <person name="Xia Y."/>
            <person name="Wang C."/>
        </authorList>
    </citation>
    <scope>NUCLEOTIDE SEQUENCE [LARGE SCALE GENOMIC DNA]</scope>
    <source>
        <strain evidence="2">ARSEF 23 / ATCC MYA-3075</strain>
    </source>
</reference>
<dbReference type="EMBL" id="ADNJ02000001">
    <property type="protein sequence ID" value="KHO11769.1"/>
    <property type="molecule type" value="Genomic_DNA"/>
</dbReference>
<dbReference type="AlphaFoldDB" id="A0A0B2XIL3"/>
<dbReference type="OrthoDB" id="4935761at2759"/>
<sequence>MQLSVFGLATLVFYGPLVGYALDLDSIFAEVSAVNRDFENILRVLLRQALRHDDPQTIKEVCKFIESATDNLNTASDKIGFDSNVDDPSDVVAAFCDDMETFTNTQIKAADILVFKAANIWDAMNGAQLPDGIVRLSSAYDKYAGNMIPLTERCTTKHMQNIYLVKLTLHRVLVDLEPNNGHHRRGTHHG</sequence>
<protein>
    <submittedName>
        <fullName evidence="1">OB-fold nucleic acid binding domain-containing protein</fullName>
    </submittedName>
</protein>
<evidence type="ECO:0000313" key="2">
    <source>
        <dbReference type="Proteomes" id="UP000002498"/>
    </source>
</evidence>
<gene>
    <name evidence="1" type="ORF">MAA_10713</name>
</gene>
<dbReference type="KEGG" id="maj:MAA_10713"/>
<evidence type="ECO:0000313" key="1">
    <source>
        <dbReference type="EMBL" id="KHO11769.1"/>
    </source>
</evidence>